<dbReference type="AlphaFoldDB" id="A0A154QG25"/>
<feature type="domain" description="Amidohydrolase-related" evidence="2">
    <location>
        <begin position="108"/>
        <end position="277"/>
    </location>
</feature>
<keyword evidence="1" id="KW-0732">Signal</keyword>
<dbReference type="GO" id="GO:0016810">
    <property type="term" value="F:hydrolase activity, acting on carbon-nitrogen (but not peptide) bonds"/>
    <property type="evidence" value="ECO:0007669"/>
    <property type="project" value="InterPro"/>
</dbReference>
<dbReference type="PANTHER" id="PTHR43135">
    <property type="entry name" value="ALPHA-D-RIBOSE 1-METHYLPHOSPHONATE 5-TRIPHOSPHATE DIPHOSPHATASE"/>
    <property type="match status" value="1"/>
</dbReference>
<sequence>MPTKTRRLTPALPRPGARRNILLAVALAGLCVVSSAFAQPPQLSAQTLRFVKYAQPLLAITHVRVIDGNGTPARENQTVLLRDGLIAAVGRHVALPKGAIVVDGSGPTLIPGLVGMHDHMFYPAPKVNPEAKEAIYPEQASSFPKLYLAGGVTSIRTTGSTEPYTDLELKKAINAGTIPGPKMHTTGPYLEGKGSFTPQMHELTDAADATDTVNYWIGEGATSFKAYMHITRAELAAAIAAAHAKHVQVTGHLCAIGFTEAAELGIDDLEHGLPVDTEFSAGKQPDVCPDTKVALAQLATMRVDDPRIQQLIRTLVSKHVAVTSTLPVFETFVPGRASVDQRVLDAMLPETRVEYLASRERIAGMHDSPWPKVFKLEQDFEHAFVQQGGTLLAGLDPTGYGGVIAGYGDQREVELLVEAGFTPLQAIQIATLNGARFMGEDQRIGSIEVGKVADLVLLDGNPAKNIKDIEHVALVFKDGMGYDPAKLVKAANGTVGLR</sequence>
<organism evidence="3 4">
    <name type="scientific">Rhodanobacter thiooxydans</name>
    <dbReference type="NCBI Taxonomy" id="416169"/>
    <lineage>
        <taxon>Bacteria</taxon>
        <taxon>Pseudomonadati</taxon>
        <taxon>Pseudomonadota</taxon>
        <taxon>Gammaproteobacteria</taxon>
        <taxon>Lysobacterales</taxon>
        <taxon>Rhodanobacteraceae</taxon>
        <taxon>Rhodanobacter</taxon>
    </lineage>
</organism>
<evidence type="ECO:0000313" key="4">
    <source>
        <dbReference type="Proteomes" id="UP000076131"/>
    </source>
</evidence>
<dbReference type="InterPro" id="IPR051781">
    <property type="entry name" value="Metallo-dep_Hydrolase"/>
</dbReference>
<dbReference type="Gene3D" id="3.40.50.10910">
    <property type="entry name" value="Amidohydrolase"/>
    <property type="match status" value="1"/>
</dbReference>
<dbReference type="Pfam" id="PF01979">
    <property type="entry name" value="Amidohydro_1"/>
    <property type="match status" value="2"/>
</dbReference>
<dbReference type="Proteomes" id="UP000076131">
    <property type="component" value="Unassembled WGS sequence"/>
</dbReference>
<feature type="domain" description="Amidohydrolase-related" evidence="2">
    <location>
        <begin position="415"/>
        <end position="479"/>
    </location>
</feature>
<dbReference type="Gene3D" id="2.30.40.10">
    <property type="entry name" value="Urease, subunit C, domain 1"/>
    <property type="match status" value="1"/>
</dbReference>
<feature type="signal peptide" evidence="1">
    <location>
        <begin position="1"/>
        <end position="38"/>
    </location>
</feature>
<dbReference type="SUPFAM" id="SSF51338">
    <property type="entry name" value="Composite domain of metallo-dependent hydrolases"/>
    <property type="match status" value="1"/>
</dbReference>
<dbReference type="EMBL" id="LVJS01000052">
    <property type="protein sequence ID" value="KZC22907.1"/>
    <property type="molecule type" value="Genomic_DNA"/>
</dbReference>
<dbReference type="SUPFAM" id="SSF51556">
    <property type="entry name" value="Metallo-dependent hydrolases"/>
    <property type="match status" value="1"/>
</dbReference>
<evidence type="ECO:0000259" key="2">
    <source>
        <dbReference type="Pfam" id="PF01979"/>
    </source>
</evidence>
<dbReference type="RefSeq" id="WP_039953578.1">
    <property type="nucleotide sequence ID" value="NZ_LVJS01000052.1"/>
</dbReference>
<feature type="chain" id="PRO_5007599996" evidence="1">
    <location>
        <begin position="39"/>
        <end position="498"/>
    </location>
</feature>
<reference evidence="3 4" key="1">
    <citation type="journal article" date="2016" name="MBio">
        <title>Lateral Gene Transfer in a Heavy Metal-Contaminated-Groundwater Microbial Community.</title>
        <authorList>
            <person name="Hemme C.L."/>
            <person name="Green S.J."/>
            <person name="Rishishwar L."/>
            <person name="Prakash O."/>
            <person name="Pettenato A."/>
            <person name="Chakraborty R."/>
            <person name="Deutschbauer A.M."/>
            <person name="Van Nostrand J.D."/>
            <person name="Wu L."/>
            <person name="He Z."/>
            <person name="Jordan I.K."/>
            <person name="Hazen T.C."/>
            <person name="Arkin A.P."/>
            <person name="Kostka J.E."/>
            <person name="Zhou J."/>
        </authorList>
    </citation>
    <scope>NUCLEOTIDE SEQUENCE [LARGE SCALE GENOMIC DNA]</scope>
    <source>
        <strain evidence="3 4">FW104-T7</strain>
    </source>
</reference>
<name>A0A154QG25_9GAMM</name>
<protein>
    <submittedName>
        <fullName evidence="3">Amidohydrolase</fullName>
    </submittedName>
</protein>
<keyword evidence="3" id="KW-0378">Hydrolase</keyword>
<proteinExistence type="predicted"/>
<accession>A0A154QG25</accession>
<gene>
    <name evidence="3" type="ORF">RHOFW104T7_16205</name>
</gene>
<dbReference type="PANTHER" id="PTHR43135:SF3">
    <property type="entry name" value="ALPHA-D-RIBOSE 1-METHYLPHOSPHONATE 5-TRIPHOSPHATE DIPHOSPHATASE"/>
    <property type="match status" value="1"/>
</dbReference>
<dbReference type="eggNOG" id="COG1228">
    <property type="taxonomic scope" value="Bacteria"/>
</dbReference>
<evidence type="ECO:0000313" key="3">
    <source>
        <dbReference type="EMBL" id="KZC22907.1"/>
    </source>
</evidence>
<dbReference type="InterPro" id="IPR006680">
    <property type="entry name" value="Amidohydro-rel"/>
</dbReference>
<dbReference type="Gene3D" id="1.20.58.520">
    <property type="entry name" value="Amidohydrolase"/>
    <property type="match status" value="1"/>
</dbReference>
<comment type="caution">
    <text evidence="3">The sequence shown here is derived from an EMBL/GenBank/DDBJ whole genome shotgun (WGS) entry which is preliminary data.</text>
</comment>
<keyword evidence="4" id="KW-1185">Reference proteome</keyword>
<dbReference type="InterPro" id="IPR011059">
    <property type="entry name" value="Metal-dep_hydrolase_composite"/>
</dbReference>
<dbReference type="Gene3D" id="3.30.110.90">
    <property type="entry name" value="Amidohydrolase"/>
    <property type="match status" value="1"/>
</dbReference>
<dbReference type="STRING" id="416169.RHOFW104T7_16205"/>
<dbReference type="InterPro" id="IPR032466">
    <property type="entry name" value="Metal_Hydrolase"/>
</dbReference>
<evidence type="ECO:0000256" key="1">
    <source>
        <dbReference type="SAM" id="SignalP"/>
    </source>
</evidence>